<evidence type="ECO:0000256" key="11">
    <source>
        <dbReference type="ARBA" id="ARBA00023136"/>
    </source>
</evidence>
<keyword evidence="8 13" id="KW-0560">Oxidoreductase</keyword>
<dbReference type="GO" id="GO:0005789">
    <property type="term" value="C:endoplasmic reticulum membrane"/>
    <property type="evidence" value="ECO:0007669"/>
    <property type="project" value="TreeGrafter"/>
</dbReference>
<evidence type="ECO:0000256" key="9">
    <source>
        <dbReference type="ARBA" id="ARBA00023004"/>
    </source>
</evidence>
<reference evidence="16 17" key="1">
    <citation type="journal article" date="2024" name="Nat. Commun.">
        <title>Phylogenomics reveals the evolutionary origins of lichenization in chlorophyte algae.</title>
        <authorList>
            <person name="Puginier C."/>
            <person name="Libourel C."/>
            <person name="Otte J."/>
            <person name="Skaloud P."/>
            <person name="Haon M."/>
            <person name="Grisel S."/>
            <person name="Petersen M."/>
            <person name="Berrin J.G."/>
            <person name="Delaux P.M."/>
            <person name="Dal Grande F."/>
            <person name="Keller J."/>
        </authorList>
    </citation>
    <scope>NUCLEOTIDE SEQUENCE [LARGE SCALE GENOMIC DNA]</scope>
    <source>
        <strain evidence="16 17">SAG 2043</strain>
    </source>
</reference>
<comment type="caution">
    <text evidence="16">The sequence shown here is derived from an EMBL/GenBank/DDBJ whole genome shotgun (WGS) entry which is preliminary data.</text>
</comment>
<dbReference type="CDD" id="cd03505">
    <property type="entry name" value="Delta9-FADS-like"/>
    <property type="match status" value="1"/>
</dbReference>
<evidence type="ECO:0000256" key="6">
    <source>
        <dbReference type="ARBA" id="ARBA00022832"/>
    </source>
</evidence>
<dbReference type="PANTHER" id="PTHR11351:SF31">
    <property type="entry name" value="DESATURASE 1, ISOFORM A-RELATED"/>
    <property type="match status" value="1"/>
</dbReference>
<evidence type="ECO:0000256" key="8">
    <source>
        <dbReference type="ARBA" id="ARBA00023002"/>
    </source>
</evidence>
<comment type="pathway">
    <text evidence="2">Lipid metabolism.</text>
</comment>
<evidence type="ECO:0000313" key="17">
    <source>
        <dbReference type="Proteomes" id="UP001489004"/>
    </source>
</evidence>
<evidence type="ECO:0000256" key="7">
    <source>
        <dbReference type="ARBA" id="ARBA00022989"/>
    </source>
</evidence>
<dbReference type="GO" id="GO:0016717">
    <property type="term" value="F:oxidoreductase activity, acting on paired donors, with oxidation of a pair of donors resulting in the reduction of molecular oxygen to two molecules of water"/>
    <property type="evidence" value="ECO:0007669"/>
    <property type="project" value="InterPro"/>
</dbReference>
<evidence type="ECO:0000256" key="4">
    <source>
        <dbReference type="ARBA" id="ARBA00022516"/>
    </source>
</evidence>
<feature type="domain" description="Fatty acid desaturase" evidence="15">
    <location>
        <begin position="133"/>
        <end position="354"/>
    </location>
</feature>
<dbReference type="PANTHER" id="PTHR11351">
    <property type="entry name" value="ACYL-COA DESATURASE"/>
    <property type="match status" value="1"/>
</dbReference>
<evidence type="ECO:0000256" key="12">
    <source>
        <dbReference type="ARBA" id="ARBA00023160"/>
    </source>
</evidence>
<keyword evidence="5 13" id="KW-0812">Transmembrane</keyword>
<keyword evidence="6" id="KW-0276">Fatty acid metabolism</keyword>
<sequence>MSCLECIAADQRCTGTAPEELLEAGSNGAVVTRISDEGGSRRAFCQAFCRLLNLKLASLDDVLEQGTSLVAGPAPFPATTVPFSSLRVQQKRPYFFNRTWTETDVGYLSFFLGMHAIALGLGPFTFSWDALQVALGMYVVTGMLGLSLSYHRQLSHQSFRCPKWLEYFFAYCGVLSFEGDPVEWSKNHRWHHLHSDTPADRHTPRDGVWHSHMGWLFDEQLAGTRTDGRGNMKDSLAPPWFYKESPEFYGWIRKTYMYHQLGQAAVLLAWGGLDYLVWGFVIRVLFTMHMTWLVNSAVHVWGNKEFRTDDESRNNWLVALLVFGDGWHNNHHAFPASAAHGLKWWQFDASYTLVRGLELVGLAWDVKRPTDAQMAHLRMR</sequence>
<keyword evidence="10" id="KW-0443">Lipid metabolism</keyword>
<feature type="transmembrane region" description="Helical" evidence="14">
    <location>
        <begin position="130"/>
        <end position="150"/>
    </location>
</feature>
<keyword evidence="4 13" id="KW-0444">Lipid biosynthesis</keyword>
<keyword evidence="9" id="KW-0408">Iron</keyword>
<comment type="cofactor">
    <cofactor evidence="13">
        <name>Fe(2+)</name>
        <dbReference type="ChEBI" id="CHEBI:29033"/>
    </cofactor>
</comment>
<dbReference type="GO" id="GO:0042761">
    <property type="term" value="P:very long-chain fatty acid biosynthetic process"/>
    <property type="evidence" value="ECO:0007669"/>
    <property type="project" value="TreeGrafter"/>
</dbReference>
<dbReference type="PRINTS" id="PR00075">
    <property type="entry name" value="FACDDSATRASE"/>
</dbReference>
<evidence type="ECO:0000313" key="16">
    <source>
        <dbReference type="EMBL" id="KAK9824554.1"/>
    </source>
</evidence>
<evidence type="ECO:0000259" key="15">
    <source>
        <dbReference type="Pfam" id="PF00487"/>
    </source>
</evidence>
<dbReference type="AlphaFoldDB" id="A0AAW1QSV8"/>
<name>A0AAW1QSV8_9CHLO</name>
<evidence type="ECO:0000256" key="5">
    <source>
        <dbReference type="ARBA" id="ARBA00022692"/>
    </source>
</evidence>
<dbReference type="Proteomes" id="UP001489004">
    <property type="component" value="Unassembled WGS sequence"/>
</dbReference>
<keyword evidence="12 13" id="KW-0275">Fatty acid biosynthesis</keyword>
<evidence type="ECO:0000256" key="1">
    <source>
        <dbReference type="ARBA" id="ARBA00004141"/>
    </source>
</evidence>
<proteinExistence type="inferred from homology"/>
<dbReference type="InterPro" id="IPR015876">
    <property type="entry name" value="Acyl-CoA_DS"/>
</dbReference>
<dbReference type="InterPro" id="IPR005804">
    <property type="entry name" value="FA_desaturase_dom"/>
</dbReference>
<dbReference type="EMBL" id="JALJOR010000002">
    <property type="protein sequence ID" value="KAK9824554.1"/>
    <property type="molecule type" value="Genomic_DNA"/>
</dbReference>
<comment type="subcellular location">
    <subcellularLocation>
        <location evidence="1">Membrane</location>
        <topology evidence="1">Multi-pass membrane protein</topology>
    </subcellularLocation>
</comment>
<accession>A0AAW1QSV8</accession>
<feature type="transmembrane region" description="Helical" evidence="14">
    <location>
        <begin position="105"/>
        <end position="124"/>
    </location>
</feature>
<evidence type="ECO:0000256" key="10">
    <source>
        <dbReference type="ARBA" id="ARBA00023098"/>
    </source>
</evidence>
<comment type="domain">
    <text evidence="13">The histidine box domains are involved in binding the catalytic metal ions.</text>
</comment>
<evidence type="ECO:0000256" key="3">
    <source>
        <dbReference type="ARBA" id="ARBA00009295"/>
    </source>
</evidence>
<keyword evidence="11 14" id="KW-0472">Membrane</keyword>
<protein>
    <recommendedName>
        <fullName evidence="15">Fatty acid desaturase domain-containing protein</fullName>
    </recommendedName>
</protein>
<dbReference type="Pfam" id="PF00487">
    <property type="entry name" value="FA_desaturase"/>
    <property type="match status" value="1"/>
</dbReference>
<feature type="transmembrane region" description="Helical" evidence="14">
    <location>
        <begin position="264"/>
        <end position="286"/>
    </location>
</feature>
<evidence type="ECO:0000256" key="14">
    <source>
        <dbReference type="SAM" id="Phobius"/>
    </source>
</evidence>
<comment type="similarity">
    <text evidence="3 13">Belongs to the fatty acid desaturase type 1 family.</text>
</comment>
<keyword evidence="7 14" id="KW-1133">Transmembrane helix</keyword>
<organism evidence="16 17">
    <name type="scientific">[Myrmecia] bisecta</name>
    <dbReference type="NCBI Taxonomy" id="41462"/>
    <lineage>
        <taxon>Eukaryota</taxon>
        <taxon>Viridiplantae</taxon>
        <taxon>Chlorophyta</taxon>
        <taxon>core chlorophytes</taxon>
        <taxon>Trebouxiophyceae</taxon>
        <taxon>Trebouxiales</taxon>
        <taxon>Trebouxiaceae</taxon>
        <taxon>Myrmecia</taxon>
    </lineage>
</organism>
<gene>
    <name evidence="16" type="ORF">WJX72_011275</name>
</gene>
<evidence type="ECO:0000256" key="2">
    <source>
        <dbReference type="ARBA" id="ARBA00005189"/>
    </source>
</evidence>
<keyword evidence="17" id="KW-1185">Reference proteome</keyword>
<evidence type="ECO:0000256" key="13">
    <source>
        <dbReference type="RuleBase" id="RU000581"/>
    </source>
</evidence>